<organism evidence="1 2">
    <name type="scientific">Pseudoalteromonas phenolica</name>
    <dbReference type="NCBI Taxonomy" id="161398"/>
    <lineage>
        <taxon>Bacteria</taxon>
        <taxon>Pseudomonadati</taxon>
        <taxon>Pseudomonadota</taxon>
        <taxon>Gammaproteobacteria</taxon>
        <taxon>Alteromonadales</taxon>
        <taxon>Pseudoalteromonadaceae</taxon>
        <taxon>Pseudoalteromonas</taxon>
    </lineage>
</organism>
<sequence>MASNQVLGNYKRSEKVKKILFVLAVTAVLAGCKTKEPLYYHGQYNAVVYNYFKSDDMTVSEQVEILEELINTAKAKNKNIAPGVHAHLGMLYFELGNANLGLEHFNIETELFPESKQYIDFLVNSAKGKS</sequence>
<dbReference type="InterPro" id="IPR014508">
    <property type="entry name" value="UCP020555_TPR-like"/>
</dbReference>
<dbReference type="AlphaFoldDB" id="A0A4Q7II19"/>
<gene>
    <name evidence="1" type="ORF">C1E23_17925</name>
</gene>
<dbReference type="PIRSF" id="PIRSF020555">
    <property type="entry name" value="UCP020555"/>
    <property type="match status" value="1"/>
</dbReference>
<dbReference type="Pfam" id="PF16068">
    <property type="entry name" value="DUF4810"/>
    <property type="match status" value="1"/>
</dbReference>
<protein>
    <submittedName>
        <fullName evidence="1">DUF4810 domain-containing protein</fullName>
    </submittedName>
</protein>
<dbReference type="EMBL" id="PPSX01000083">
    <property type="protein sequence ID" value="RZQ51713.1"/>
    <property type="molecule type" value="Genomic_DNA"/>
</dbReference>
<evidence type="ECO:0000313" key="2">
    <source>
        <dbReference type="Proteomes" id="UP000291338"/>
    </source>
</evidence>
<dbReference type="Proteomes" id="UP000291338">
    <property type="component" value="Unassembled WGS sequence"/>
</dbReference>
<proteinExistence type="predicted"/>
<comment type="caution">
    <text evidence="1">The sequence shown here is derived from an EMBL/GenBank/DDBJ whole genome shotgun (WGS) entry which is preliminary data.</text>
</comment>
<accession>A0A4Q7II19</accession>
<name>A0A4Q7II19_9GAMM</name>
<evidence type="ECO:0000313" key="1">
    <source>
        <dbReference type="EMBL" id="RZQ51713.1"/>
    </source>
</evidence>
<reference evidence="1 2" key="1">
    <citation type="submission" date="2018-01" db="EMBL/GenBank/DDBJ databases">
        <title>Co-occurrence of chitin degradation, pigmentation and bioactivity in marine Pseudoalteromonas.</title>
        <authorList>
            <person name="Paulsen S."/>
            <person name="Gram L."/>
            <person name="Machado H."/>
        </authorList>
    </citation>
    <scope>NUCLEOTIDE SEQUENCE [LARGE SCALE GENOMIC DNA]</scope>
    <source>
        <strain evidence="1 2">S3898</strain>
    </source>
</reference>